<accession>A0AA88H5M9</accession>
<proteinExistence type="predicted"/>
<comment type="caution">
    <text evidence="3">The sequence shown here is derived from an EMBL/GenBank/DDBJ whole genome shotgun (WGS) entry which is preliminary data.</text>
</comment>
<organism evidence="3 4">
    <name type="scientific">Artemia franciscana</name>
    <name type="common">Brine shrimp</name>
    <name type="synonym">Artemia sanfranciscana</name>
    <dbReference type="NCBI Taxonomy" id="6661"/>
    <lineage>
        <taxon>Eukaryota</taxon>
        <taxon>Metazoa</taxon>
        <taxon>Ecdysozoa</taxon>
        <taxon>Arthropoda</taxon>
        <taxon>Crustacea</taxon>
        <taxon>Branchiopoda</taxon>
        <taxon>Anostraca</taxon>
        <taxon>Artemiidae</taxon>
        <taxon>Artemia</taxon>
    </lineage>
</organism>
<evidence type="ECO:0000256" key="1">
    <source>
        <dbReference type="SAM" id="MobiDB-lite"/>
    </source>
</evidence>
<sequence length="156" mass="17876">MAMERNFHFGLFLLTVSLNLVTGLPFSDDITEDGMPESESQQITLVNDDEGLDFNVNTDIGDYINPDLFLEEKRGFVLVGRKKQGKKRRQQRLAKYQYDENSSEGSGSEAEKYNLHMLLKDLGKTVRRRAIKRSPLCMRRCMSQGFLHPAQCHSLC</sequence>
<dbReference type="Proteomes" id="UP001187531">
    <property type="component" value="Unassembled WGS sequence"/>
</dbReference>
<reference evidence="3" key="1">
    <citation type="submission" date="2023-07" db="EMBL/GenBank/DDBJ databases">
        <title>Chromosome-level genome assembly of Artemia franciscana.</title>
        <authorList>
            <person name="Jo E."/>
        </authorList>
    </citation>
    <scope>NUCLEOTIDE SEQUENCE</scope>
    <source>
        <tissue evidence="3">Whole body</tissue>
    </source>
</reference>
<evidence type="ECO:0000313" key="4">
    <source>
        <dbReference type="Proteomes" id="UP001187531"/>
    </source>
</evidence>
<name>A0AA88H5M9_ARTSF</name>
<feature type="region of interest" description="Disordered" evidence="1">
    <location>
        <begin position="83"/>
        <end position="109"/>
    </location>
</feature>
<feature type="chain" id="PRO_5041635426" evidence="2">
    <location>
        <begin position="24"/>
        <end position="156"/>
    </location>
</feature>
<feature type="signal peptide" evidence="2">
    <location>
        <begin position="1"/>
        <end position="23"/>
    </location>
</feature>
<gene>
    <name evidence="3" type="ORF">QYM36_017331</name>
</gene>
<evidence type="ECO:0000313" key="3">
    <source>
        <dbReference type="EMBL" id="KAK2705248.1"/>
    </source>
</evidence>
<feature type="compositionally biased region" description="Basic residues" evidence="1">
    <location>
        <begin position="83"/>
        <end position="92"/>
    </location>
</feature>
<evidence type="ECO:0000256" key="2">
    <source>
        <dbReference type="SAM" id="SignalP"/>
    </source>
</evidence>
<dbReference type="EMBL" id="JAVRJZ010000021">
    <property type="protein sequence ID" value="KAK2705248.1"/>
    <property type="molecule type" value="Genomic_DNA"/>
</dbReference>
<protein>
    <submittedName>
        <fullName evidence="3">Uncharacterized protein</fullName>
    </submittedName>
</protein>
<keyword evidence="2" id="KW-0732">Signal</keyword>
<dbReference type="AlphaFoldDB" id="A0AA88H5M9"/>
<keyword evidence="4" id="KW-1185">Reference proteome</keyword>